<dbReference type="SMART" id="SM00343">
    <property type="entry name" value="ZnF_C2HC"/>
    <property type="match status" value="1"/>
</dbReference>
<dbReference type="Pfam" id="PF00098">
    <property type="entry name" value="zf-CCHC"/>
    <property type="match status" value="1"/>
</dbReference>
<keyword evidence="1" id="KW-0863">Zinc-finger</keyword>
<dbReference type="Gene3D" id="4.10.60.10">
    <property type="entry name" value="Zinc finger, CCHC-type"/>
    <property type="match status" value="1"/>
</dbReference>
<reference evidence="4 5" key="1">
    <citation type="submission" date="2017-12" db="EMBL/GenBank/DDBJ databases">
        <title>Hemimetabolous genomes reveal molecular basis of termite eusociality.</title>
        <authorList>
            <person name="Harrison M.C."/>
            <person name="Jongepier E."/>
            <person name="Robertson H.M."/>
            <person name="Arning N."/>
            <person name="Bitard-Feildel T."/>
            <person name="Chao H."/>
            <person name="Childers C.P."/>
            <person name="Dinh H."/>
            <person name="Doddapaneni H."/>
            <person name="Dugan S."/>
            <person name="Gowin J."/>
            <person name="Greiner C."/>
            <person name="Han Y."/>
            <person name="Hu H."/>
            <person name="Hughes D.S.T."/>
            <person name="Huylmans A.-K."/>
            <person name="Kemena C."/>
            <person name="Kremer L.P.M."/>
            <person name="Lee S.L."/>
            <person name="Lopez-Ezquerra A."/>
            <person name="Mallet L."/>
            <person name="Monroy-Kuhn J.M."/>
            <person name="Moser A."/>
            <person name="Murali S.C."/>
            <person name="Muzny D.M."/>
            <person name="Otani S."/>
            <person name="Piulachs M.-D."/>
            <person name="Poelchau M."/>
            <person name="Qu J."/>
            <person name="Schaub F."/>
            <person name="Wada-Katsumata A."/>
            <person name="Worley K.C."/>
            <person name="Xie Q."/>
            <person name="Ylla G."/>
            <person name="Poulsen M."/>
            <person name="Gibbs R.A."/>
            <person name="Schal C."/>
            <person name="Richards S."/>
            <person name="Belles X."/>
            <person name="Korb J."/>
            <person name="Bornberg-Bauer E."/>
        </authorList>
    </citation>
    <scope>NUCLEOTIDE SEQUENCE [LARGE SCALE GENOMIC DNA]</scope>
    <source>
        <tissue evidence="4">Whole body</tissue>
    </source>
</reference>
<evidence type="ECO:0000256" key="1">
    <source>
        <dbReference type="PROSITE-ProRule" id="PRU00047"/>
    </source>
</evidence>
<dbReference type="PROSITE" id="PS50158">
    <property type="entry name" value="ZF_CCHC"/>
    <property type="match status" value="1"/>
</dbReference>
<dbReference type="InterPro" id="IPR001878">
    <property type="entry name" value="Znf_CCHC"/>
</dbReference>
<proteinExistence type="predicted"/>
<feature type="region of interest" description="Disordered" evidence="2">
    <location>
        <begin position="200"/>
        <end position="223"/>
    </location>
</feature>
<name>A0A2J7PYF2_9NEOP</name>
<dbReference type="GO" id="GO:0008270">
    <property type="term" value="F:zinc ion binding"/>
    <property type="evidence" value="ECO:0007669"/>
    <property type="project" value="UniProtKB-KW"/>
</dbReference>
<protein>
    <recommendedName>
        <fullName evidence="3">CCHC-type domain-containing protein</fullName>
    </recommendedName>
</protein>
<feature type="non-terminal residue" evidence="4">
    <location>
        <position position="1"/>
    </location>
</feature>
<dbReference type="InParanoid" id="A0A2J7PYF2"/>
<dbReference type="AlphaFoldDB" id="A0A2J7PYF2"/>
<dbReference type="SUPFAM" id="SSF57756">
    <property type="entry name" value="Retrovirus zinc finger-like domains"/>
    <property type="match status" value="1"/>
</dbReference>
<accession>A0A2J7PYF2</accession>
<dbReference type="GO" id="GO:0003676">
    <property type="term" value="F:nucleic acid binding"/>
    <property type="evidence" value="ECO:0007669"/>
    <property type="project" value="InterPro"/>
</dbReference>
<comment type="caution">
    <text evidence="4">The sequence shown here is derived from an EMBL/GenBank/DDBJ whole genome shotgun (WGS) entry which is preliminary data.</text>
</comment>
<evidence type="ECO:0000313" key="4">
    <source>
        <dbReference type="EMBL" id="PNF21342.1"/>
    </source>
</evidence>
<dbReference type="EMBL" id="NEVH01020764">
    <property type="protein sequence ID" value="PNF21342.1"/>
    <property type="molecule type" value="Genomic_DNA"/>
</dbReference>
<evidence type="ECO:0000313" key="5">
    <source>
        <dbReference type="Proteomes" id="UP000235965"/>
    </source>
</evidence>
<evidence type="ECO:0000256" key="2">
    <source>
        <dbReference type="SAM" id="MobiDB-lite"/>
    </source>
</evidence>
<sequence>IPFQPAIPDMRKWVRDKWTMIKPYLPPQVSTKSFQTMNPIQSITDPTSHLGAPVNKMKIKVVTDLFAAIPPLIDLDPEQILKFLIQVNQNFRNAVISAAKILGTEVQLVHRIVQNLHPKIKSHCVFQNRPESIASLFSLATRVAEAVAVEDQRQLTTGSFLRGGDPRPFVNATVQTKGSPAKTELKNACWACGKTGHFQRTCPSKTHPTSRAGRSGNAGGARQ</sequence>
<dbReference type="InterPro" id="IPR036875">
    <property type="entry name" value="Znf_CCHC_sf"/>
</dbReference>
<dbReference type="Proteomes" id="UP000235965">
    <property type="component" value="Unassembled WGS sequence"/>
</dbReference>
<organism evidence="4 5">
    <name type="scientific">Cryptotermes secundus</name>
    <dbReference type="NCBI Taxonomy" id="105785"/>
    <lineage>
        <taxon>Eukaryota</taxon>
        <taxon>Metazoa</taxon>
        <taxon>Ecdysozoa</taxon>
        <taxon>Arthropoda</taxon>
        <taxon>Hexapoda</taxon>
        <taxon>Insecta</taxon>
        <taxon>Pterygota</taxon>
        <taxon>Neoptera</taxon>
        <taxon>Polyneoptera</taxon>
        <taxon>Dictyoptera</taxon>
        <taxon>Blattodea</taxon>
        <taxon>Blattoidea</taxon>
        <taxon>Termitoidae</taxon>
        <taxon>Kalotermitidae</taxon>
        <taxon>Cryptotermitinae</taxon>
        <taxon>Cryptotermes</taxon>
    </lineage>
</organism>
<keyword evidence="1" id="KW-0862">Zinc</keyword>
<keyword evidence="1" id="KW-0479">Metal-binding</keyword>
<evidence type="ECO:0000259" key="3">
    <source>
        <dbReference type="PROSITE" id="PS50158"/>
    </source>
</evidence>
<keyword evidence="5" id="KW-1185">Reference proteome</keyword>
<feature type="domain" description="CCHC-type" evidence="3">
    <location>
        <begin position="189"/>
        <end position="204"/>
    </location>
</feature>
<gene>
    <name evidence="4" type="ORF">B7P43_G18392</name>
</gene>